<reference evidence="1" key="1">
    <citation type="journal article" date="2012" name="Nat. Biotechnol.">
        <title>Reference genome sequence of the model plant Setaria.</title>
        <authorList>
            <person name="Bennetzen J.L."/>
            <person name="Schmutz J."/>
            <person name="Wang H."/>
            <person name="Percifield R."/>
            <person name="Hawkins J."/>
            <person name="Pontaroli A.C."/>
            <person name="Estep M."/>
            <person name="Feng L."/>
            <person name="Vaughn J.N."/>
            <person name="Grimwood J."/>
            <person name="Jenkins J."/>
            <person name="Barry K."/>
            <person name="Lindquist E."/>
            <person name="Hellsten U."/>
            <person name="Deshpande S."/>
            <person name="Wang X."/>
            <person name="Wu X."/>
            <person name="Mitros T."/>
            <person name="Triplett J."/>
            <person name="Yang X."/>
            <person name="Ye C.Y."/>
            <person name="Mauro-Herrera M."/>
            <person name="Wang L."/>
            <person name="Li P."/>
            <person name="Sharma M."/>
            <person name="Sharma R."/>
            <person name="Ronald P.C."/>
            <person name="Panaud O."/>
            <person name="Kellogg E.A."/>
            <person name="Brutnell T.P."/>
            <person name="Doust A.N."/>
            <person name="Tuskan G.A."/>
            <person name="Rokhsar D."/>
            <person name="Devos K.M."/>
        </authorList>
    </citation>
    <scope>NUCLEOTIDE SEQUENCE [LARGE SCALE GENOMIC DNA]</scope>
    <source>
        <strain evidence="1">Yugu1</strain>
    </source>
</reference>
<reference evidence="1" key="2">
    <citation type="submission" date="2015-07" db="EMBL/GenBank/DDBJ databases">
        <authorList>
            <person name="Noorani M."/>
        </authorList>
    </citation>
    <scope>NUCLEOTIDE SEQUENCE</scope>
    <source>
        <strain evidence="1">Yugu1</strain>
    </source>
</reference>
<proteinExistence type="predicted"/>
<dbReference type="EMBL" id="CM003529">
    <property type="protein sequence ID" value="RCV11661.1"/>
    <property type="molecule type" value="Genomic_DNA"/>
</dbReference>
<organism evidence="1">
    <name type="scientific">Setaria italica</name>
    <name type="common">Foxtail millet</name>
    <name type="synonym">Panicum italicum</name>
    <dbReference type="NCBI Taxonomy" id="4555"/>
    <lineage>
        <taxon>Eukaryota</taxon>
        <taxon>Viridiplantae</taxon>
        <taxon>Streptophyta</taxon>
        <taxon>Embryophyta</taxon>
        <taxon>Tracheophyta</taxon>
        <taxon>Spermatophyta</taxon>
        <taxon>Magnoliopsida</taxon>
        <taxon>Liliopsida</taxon>
        <taxon>Poales</taxon>
        <taxon>Poaceae</taxon>
        <taxon>PACMAD clade</taxon>
        <taxon>Panicoideae</taxon>
        <taxon>Panicodae</taxon>
        <taxon>Paniceae</taxon>
        <taxon>Cenchrinae</taxon>
        <taxon>Setaria</taxon>
    </lineage>
</organism>
<dbReference type="AlphaFoldDB" id="A0A368Q0V8"/>
<accession>A0A368Q0V8</accession>
<sequence>MVKIFLKESMTLLFCPVSPVDSRSLSRFDLGEAASSPTARLRLAGATSVCLRSSAWPAWRGVRRAVRTDSALRLGTGQRMRLAGGTEPVTDGHHAHVERRYSITDFSIPKEV</sequence>
<evidence type="ECO:0000313" key="1">
    <source>
        <dbReference type="EMBL" id="RCV11661.1"/>
    </source>
</evidence>
<gene>
    <name evidence="1" type="ORF">SETIT_2G204600v2</name>
</gene>
<protein>
    <submittedName>
        <fullName evidence="1">Uncharacterized protein</fullName>
    </submittedName>
</protein>
<name>A0A368Q0V8_SETIT</name>